<dbReference type="Pfam" id="PF00856">
    <property type="entry name" value="SET"/>
    <property type="match status" value="1"/>
</dbReference>
<dbReference type="InterPro" id="IPR002893">
    <property type="entry name" value="Znf_MYND"/>
</dbReference>
<sequence>MAVNKSVIGTSIIPLAGRGLFLTELVYAGELVFNVPRPWLCVVDGKNLRKTCDECFAYNGVLGTNNPEKTEPFLECKCKVVYYCSETCKANAWKTHHKIECAAYRKIAQTEPEINSLNPQFERRFRLITRLFALKKMGTIPEEDFKLFFDLAQGEEATDAWIEFTIERLYATGLTHMSPSKLRRWIQAVGNNDCEIDTPRILTTEELEGDEPYAKKVEAISLGACVDPYYSMINHSCMPNSYWVFNGRELQVRAERDMVAGEEVTISYIPRGAYVDRTISLASWGIHCTCQRCSKGVIEPTGQLREAIKEALDEQKWKYIRPTAQCRILRTLISDVWCDGNTWGAWPMRLLLVKLHDSLRAADQEWGVLQVLLRLRYSVDDQERPKAFLCERVQTLRLLVSFVGSVYHGRCGSGAGNLVVWIKSLYPYYRRLLLYEVQMCYGEDSALAKWELKRNMEEEGVEQGDEAEEKEIFRRSITLLLTWASKHESLSTS</sequence>
<dbReference type="Gene3D" id="2.170.270.10">
    <property type="entry name" value="SET domain"/>
    <property type="match status" value="1"/>
</dbReference>
<dbReference type="GO" id="GO:0008270">
    <property type="term" value="F:zinc ion binding"/>
    <property type="evidence" value="ECO:0007669"/>
    <property type="project" value="UniProtKB-KW"/>
</dbReference>
<reference evidence="7 8" key="1">
    <citation type="submission" date="2015-10" db="EMBL/GenBank/DDBJ databases">
        <title>Full genome of DAOMC 229536 Phialocephala scopiformis, a fungal endophyte of spruce producing the potent anti-insectan compound rugulosin.</title>
        <authorList>
            <consortium name="DOE Joint Genome Institute"/>
            <person name="Walker A.K."/>
            <person name="Frasz S.L."/>
            <person name="Seifert K.A."/>
            <person name="Miller J.D."/>
            <person name="Mondo S.J."/>
            <person name="Labutti K."/>
            <person name="Lipzen A."/>
            <person name="Dockter R."/>
            <person name="Kennedy M."/>
            <person name="Grigoriev I.V."/>
            <person name="Spatafora J.W."/>
        </authorList>
    </citation>
    <scope>NUCLEOTIDE SEQUENCE [LARGE SCALE GENOMIC DNA]</scope>
    <source>
        <strain evidence="7 8">CBS 120377</strain>
    </source>
</reference>
<keyword evidence="2 4" id="KW-0863">Zinc-finger</keyword>
<dbReference type="GeneID" id="28831900"/>
<dbReference type="InterPro" id="IPR001214">
    <property type="entry name" value="SET_dom"/>
</dbReference>
<dbReference type="OrthoDB" id="5945798at2759"/>
<dbReference type="FunCoup" id="A0A194XN48">
    <property type="interactions" value="668"/>
</dbReference>
<dbReference type="KEGG" id="psco:LY89DRAFT_777979"/>
<evidence type="ECO:0000259" key="5">
    <source>
        <dbReference type="PROSITE" id="PS50280"/>
    </source>
</evidence>
<evidence type="ECO:0000256" key="2">
    <source>
        <dbReference type="ARBA" id="ARBA00022771"/>
    </source>
</evidence>
<dbReference type="SUPFAM" id="SSF82199">
    <property type="entry name" value="SET domain"/>
    <property type="match status" value="1"/>
</dbReference>
<gene>
    <name evidence="7" type="ORF">LY89DRAFT_777979</name>
</gene>
<dbReference type="EMBL" id="KQ947407">
    <property type="protein sequence ID" value="KUJ21561.1"/>
    <property type="molecule type" value="Genomic_DNA"/>
</dbReference>
<accession>A0A194XN48</accession>
<dbReference type="InterPro" id="IPR050869">
    <property type="entry name" value="H3K4_H4K5_MeTrfase"/>
</dbReference>
<name>A0A194XN48_MOLSC</name>
<feature type="domain" description="MYND-type" evidence="6">
    <location>
        <begin position="52"/>
        <end position="101"/>
    </location>
</feature>
<keyword evidence="3" id="KW-0862">Zinc</keyword>
<dbReference type="GO" id="GO:0005634">
    <property type="term" value="C:nucleus"/>
    <property type="evidence" value="ECO:0007669"/>
    <property type="project" value="TreeGrafter"/>
</dbReference>
<organism evidence="7 8">
    <name type="scientific">Mollisia scopiformis</name>
    <name type="common">Conifer needle endophyte fungus</name>
    <name type="synonym">Phialocephala scopiformis</name>
    <dbReference type="NCBI Taxonomy" id="149040"/>
    <lineage>
        <taxon>Eukaryota</taxon>
        <taxon>Fungi</taxon>
        <taxon>Dikarya</taxon>
        <taxon>Ascomycota</taxon>
        <taxon>Pezizomycotina</taxon>
        <taxon>Leotiomycetes</taxon>
        <taxon>Helotiales</taxon>
        <taxon>Mollisiaceae</taxon>
        <taxon>Mollisia</taxon>
    </lineage>
</organism>
<evidence type="ECO:0000259" key="6">
    <source>
        <dbReference type="PROSITE" id="PS50865"/>
    </source>
</evidence>
<dbReference type="Proteomes" id="UP000070700">
    <property type="component" value="Unassembled WGS sequence"/>
</dbReference>
<keyword evidence="1" id="KW-0479">Metal-binding</keyword>
<dbReference type="PROSITE" id="PS50865">
    <property type="entry name" value="ZF_MYND_2"/>
    <property type="match status" value="1"/>
</dbReference>
<feature type="domain" description="SET" evidence="5">
    <location>
        <begin position="1"/>
        <end position="269"/>
    </location>
</feature>
<protein>
    <submittedName>
        <fullName evidence="7">SET domain-containing protein</fullName>
    </submittedName>
</protein>
<evidence type="ECO:0000256" key="3">
    <source>
        <dbReference type="ARBA" id="ARBA00022833"/>
    </source>
</evidence>
<dbReference type="PANTHER" id="PTHR12197">
    <property type="entry name" value="HISTONE-LYSINE N-METHYLTRANSFERASE SMYD"/>
    <property type="match status" value="1"/>
</dbReference>
<proteinExistence type="predicted"/>
<evidence type="ECO:0000313" key="8">
    <source>
        <dbReference type="Proteomes" id="UP000070700"/>
    </source>
</evidence>
<dbReference type="InterPro" id="IPR046341">
    <property type="entry name" value="SET_dom_sf"/>
</dbReference>
<dbReference type="InParanoid" id="A0A194XN48"/>
<evidence type="ECO:0000256" key="1">
    <source>
        <dbReference type="ARBA" id="ARBA00022723"/>
    </source>
</evidence>
<dbReference type="RefSeq" id="XP_018075916.1">
    <property type="nucleotide sequence ID" value="XM_018222174.1"/>
</dbReference>
<keyword evidence="8" id="KW-1185">Reference proteome</keyword>
<evidence type="ECO:0000256" key="4">
    <source>
        <dbReference type="PROSITE-ProRule" id="PRU00134"/>
    </source>
</evidence>
<dbReference type="PROSITE" id="PS50280">
    <property type="entry name" value="SET"/>
    <property type="match status" value="1"/>
</dbReference>
<evidence type="ECO:0000313" key="7">
    <source>
        <dbReference type="EMBL" id="KUJ21561.1"/>
    </source>
</evidence>
<dbReference type="Pfam" id="PF01753">
    <property type="entry name" value="zf-MYND"/>
    <property type="match status" value="1"/>
</dbReference>
<dbReference type="AlphaFoldDB" id="A0A194XN48"/>
<dbReference type="CDD" id="cd20071">
    <property type="entry name" value="SET_SMYD"/>
    <property type="match status" value="1"/>
</dbReference>
<dbReference type="SUPFAM" id="SSF144232">
    <property type="entry name" value="HIT/MYND zinc finger-like"/>
    <property type="match status" value="1"/>
</dbReference>
<dbReference type="PANTHER" id="PTHR12197:SF251">
    <property type="entry name" value="EG:BACR7C10.4 PROTEIN"/>
    <property type="match status" value="1"/>
</dbReference>
<dbReference type="Gene3D" id="6.10.140.2220">
    <property type="match status" value="1"/>
</dbReference>
<dbReference type="Gene3D" id="1.10.220.160">
    <property type="match status" value="1"/>
</dbReference>